<name>A0ABV2LYB6_9FIRM</name>
<keyword evidence="2 9" id="KW-0808">Transferase</keyword>
<accession>A0ABV2LYB6</accession>
<keyword evidence="4" id="KW-0547">Nucleotide-binding</keyword>
<evidence type="ECO:0000256" key="6">
    <source>
        <dbReference type="ARBA" id="ARBA00023134"/>
    </source>
</evidence>
<dbReference type="Proteomes" id="UP001549106">
    <property type="component" value="Unassembled WGS sequence"/>
</dbReference>
<keyword evidence="10" id="KW-1185">Reference proteome</keyword>
<keyword evidence="5" id="KW-0460">Magnesium</keyword>
<dbReference type="RefSeq" id="WP_257463848.1">
    <property type="nucleotide sequence ID" value="NZ_BAABXP010000003.1"/>
</dbReference>
<dbReference type="InterPro" id="IPR013482">
    <property type="entry name" value="Molybde_CF_guanTrfase"/>
</dbReference>
<reference evidence="9 10" key="1">
    <citation type="submission" date="2024-06" db="EMBL/GenBank/DDBJ databases">
        <title>Genomic Encyclopedia of Type Strains, Phase IV (KMG-IV): sequencing the most valuable type-strain genomes for metagenomic binning, comparative biology and taxonomic classification.</title>
        <authorList>
            <person name="Goeker M."/>
        </authorList>
    </citation>
    <scope>NUCLEOTIDE SEQUENCE [LARGE SCALE GENOMIC DNA]</scope>
    <source>
        <strain evidence="9 10">DSM 29492</strain>
    </source>
</reference>
<dbReference type="PANTHER" id="PTHR19136:SF81">
    <property type="entry name" value="MOLYBDENUM COFACTOR GUANYLYLTRANSFERASE"/>
    <property type="match status" value="1"/>
</dbReference>
<dbReference type="Gene3D" id="3.90.550.10">
    <property type="entry name" value="Spore Coat Polysaccharide Biosynthesis Protein SpsA, Chain A"/>
    <property type="match status" value="1"/>
</dbReference>
<evidence type="ECO:0000256" key="3">
    <source>
        <dbReference type="ARBA" id="ARBA00022723"/>
    </source>
</evidence>
<evidence type="ECO:0000256" key="4">
    <source>
        <dbReference type="ARBA" id="ARBA00022741"/>
    </source>
</evidence>
<organism evidence="9 10">
    <name type="scientific">Blautia caecimuris</name>
    <dbReference type="NCBI Taxonomy" id="1796615"/>
    <lineage>
        <taxon>Bacteria</taxon>
        <taxon>Bacillati</taxon>
        <taxon>Bacillota</taxon>
        <taxon>Clostridia</taxon>
        <taxon>Lachnospirales</taxon>
        <taxon>Lachnospiraceae</taxon>
        <taxon>Blautia</taxon>
    </lineage>
</organism>
<keyword evidence="3" id="KW-0479">Metal-binding</keyword>
<proteinExistence type="predicted"/>
<evidence type="ECO:0000313" key="10">
    <source>
        <dbReference type="Proteomes" id="UP001549106"/>
    </source>
</evidence>
<evidence type="ECO:0000256" key="7">
    <source>
        <dbReference type="ARBA" id="ARBA00023150"/>
    </source>
</evidence>
<keyword evidence="1" id="KW-0963">Cytoplasm</keyword>
<dbReference type="SUPFAM" id="SSF53448">
    <property type="entry name" value="Nucleotide-diphospho-sugar transferases"/>
    <property type="match status" value="1"/>
</dbReference>
<dbReference type="EMBL" id="JBEPMJ010000002">
    <property type="protein sequence ID" value="MET3749200.1"/>
    <property type="molecule type" value="Genomic_DNA"/>
</dbReference>
<evidence type="ECO:0000256" key="2">
    <source>
        <dbReference type="ARBA" id="ARBA00022679"/>
    </source>
</evidence>
<dbReference type="Pfam" id="PF12804">
    <property type="entry name" value="NTP_transf_3"/>
    <property type="match status" value="1"/>
</dbReference>
<protein>
    <submittedName>
        <fullName evidence="9">Molybdopterin-guanine dinucleotide biosynthesis protein A</fullName>
        <ecNumber evidence="9">2.7.7.77</ecNumber>
    </submittedName>
</protein>
<keyword evidence="9" id="KW-0548">Nucleotidyltransferase</keyword>
<dbReference type="InterPro" id="IPR025877">
    <property type="entry name" value="MobA-like_NTP_Trfase"/>
</dbReference>
<feature type="domain" description="MobA-like NTP transferase" evidence="8">
    <location>
        <begin position="16"/>
        <end position="165"/>
    </location>
</feature>
<dbReference type="GO" id="GO:0061603">
    <property type="term" value="F:molybdenum cofactor guanylyltransferase activity"/>
    <property type="evidence" value="ECO:0007669"/>
    <property type="project" value="UniProtKB-EC"/>
</dbReference>
<dbReference type="EC" id="2.7.7.77" evidence="9"/>
<comment type="caution">
    <text evidence="9">The sequence shown here is derived from an EMBL/GenBank/DDBJ whole genome shotgun (WGS) entry which is preliminary data.</text>
</comment>
<keyword evidence="6" id="KW-0342">GTP-binding</keyword>
<evidence type="ECO:0000313" key="9">
    <source>
        <dbReference type="EMBL" id="MET3749200.1"/>
    </source>
</evidence>
<sequence length="234" mass="25618">MAEKQKTGRAELYSLLLLAGGKSSRMGEDKAELLLDGDSFLSCQIKKAEKLGIHKVYVSVHAAGADAFRNGTVKSSIHIQMVPDIYRERGPLGGLHACMKAMDTPYCLVLPVDVPQFPEETLEELLLAHENSLGAAASENAGSFGNGREGGNSGKPLLLVHGERTEPLMGIYPVCMADCIGEQIEKASAPVFRVLDAWGFDTFRTSAEEWKMRNINTPEDYRELLAYMEKGKVK</sequence>
<dbReference type="PANTHER" id="PTHR19136">
    <property type="entry name" value="MOLYBDENUM COFACTOR GUANYLYLTRANSFERASE"/>
    <property type="match status" value="1"/>
</dbReference>
<dbReference type="InterPro" id="IPR029044">
    <property type="entry name" value="Nucleotide-diphossugar_trans"/>
</dbReference>
<evidence type="ECO:0000256" key="1">
    <source>
        <dbReference type="ARBA" id="ARBA00022490"/>
    </source>
</evidence>
<evidence type="ECO:0000259" key="8">
    <source>
        <dbReference type="Pfam" id="PF12804"/>
    </source>
</evidence>
<evidence type="ECO:0000256" key="5">
    <source>
        <dbReference type="ARBA" id="ARBA00022842"/>
    </source>
</evidence>
<keyword evidence="7" id="KW-0501">Molybdenum cofactor biosynthesis</keyword>
<dbReference type="CDD" id="cd02503">
    <property type="entry name" value="MobA"/>
    <property type="match status" value="1"/>
</dbReference>
<gene>
    <name evidence="9" type="ORF">ABID24_000423</name>
</gene>